<name>A0A378U400_MYROD</name>
<keyword evidence="1" id="KW-0812">Transmembrane</keyword>
<dbReference type="AlphaFoldDB" id="A0A378U400"/>
<feature type="transmembrane region" description="Helical" evidence="1">
    <location>
        <begin position="130"/>
        <end position="150"/>
    </location>
</feature>
<accession>A0A378U400</accession>
<keyword evidence="3" id="KW-1185">Reference proteome</keyword>
<protein>
    <recommendedName>
        <fullName evidence="4">DUF983 domain-containing protein</fullName>
    </recommendedName>
</protein>
<sequence length="194" mass="23313">MVYCCFFYLDFIVQYQCPNAFYLFQDNQRYSDKIKQQQIRKQQLKCLNCTKIQHFKTYTFQYFYFTLHKNNLMSYISRVLSGKCPNCGKEDLFYDKGNPVTMRMPKMAKECSHCHYNFHRETGFYFGGMYVSYGLTVAEMCAVMVLRLIINALFDVHITLLQTFIAIVVVLLLCWTFNYRLSRIIWLNIFFKKE</sequence>
<keyword evidence="1" id="KW-0472">Membrane</keyword>
<reference evidence="2 3" key="1">
    <citation type="submission" date="2018-06" db="EMBL/GenBank/DDBJ databases">
        <authorList>
            <consortium name="Pathogen Informatics"/>
            <person name="Doyle S."/>
        </authorList>
    </citation>
    <scope>NUCLEOTIDE SEQUENCE [LARGE SCALE GENOMIC DNA]</scope>
    <source>
        <strain evidence="2 3">NCTC11179</strain>
    </source>
</reference>
<organism evidence="2 3">
    <name type="scientific">Myroides odoratus</name>
    <name type="common">Flavobacterium odoratum</name>
    <dbReference type="NCBI Taxonomy" id="256"/>
    <lineage>
        <taxon>Bacteria</taxon>
        <taxon>Pseudomonadati</taxon>
        <taxon>Bacteroidota</taxon>
        <taxon>Flavobacteriia</taxon>
        <taxon>Flavobacteriales</taxon>
        <taxon>Flavobacteriaceae</taxon>
        <taxon>Myroides</taxon>
    </lineage>
</organism>
<proteinExistence type="predicted"/>
<keyword evidence="1" id="KW-1133">Transmembrane helix</keyword>
<gene>
    <name evidence="2" type="ORF">NCTC11179_03246</name>
</gene>
<evidence type="ECO:0000313" key="2">
    <source>
        <dbReference type="EMBL" id="STZ69731.1"/>
    </source>
</evidence>
<dbReference type="Proteomes" id="UP000255024">
    <property type="component" value="Unassembled WGS sequence"/>
</dbReference>
<evidence type="ECO:0000256" key="1">
    <source>
        <dbReference type="SAM" id="Phobius"/>
    </source>
</evidence>
<evidence type="ECO:0008006" key="4">
    <source>
        <dbReference type="Google" id="ProtNLM"/>
    </source>
</evidence>
<dbReference type="EMBL" id="UGQL01000002">
    <property type="protein sequence ID" value="STZ69731.1"/>
    <property type="molecule type" value="Genomic_DNA"/>
</dbReference>
<feature type="transmembrane region" description="Helical" evidence="1">
    <location>
        <begin position="156"/>
        <end position="177"/>
    </location>
</feature>
<evidence type="ECO:0000313" key="3">
    <source>
        <dbReference type="Proteomes" id="UP000255024"/>
    </source>
</evidence>